<dbReference type="InterPro" id="IPR001304">
    <property type="entry name" value="C-type_lectin-like"/>
</dbReference>
<organism evidence="3">
    <name type="scientific">Ascaris suum</name>
    <name type="common">Pig roundworm</name>
    <name type="synonym">Ascaris lumbricoides</name>
    <dbReference type="NCBI Taxonomy" id="6253"/>
    <lineage>
        <taxon>Eukaryota</taxon>
        <taxon>Metazoa</taxon>
        <taxon>Ecdysozoa</taxon>
        <taxon>Nematoda</taxon>
        <taxon>Chromadorea</taxon>
        <taxon>Rhabditida</taxon>
        <taxon>Spirurina</taxon>
        <taxon>Ascaridomorpha</taxon>
        <taxon>Ascaridoidea</taxon>
        <taxon>Ascarididae</taxon>
        <taxon>Ascaris</taxon>
    </lineage>
</organism>
<proteinExistence type="evidence at transcript level"/>
<feature type="chain" id="PRO_5003265922" evidence="1">
    <location>
        <begin position="20"/>
        <end position="166"/>
    </location>
</feature>
<dbReference type="EMBL" id="JI182005">
    <property type="protein sequence ID" value="ADY48695.1"/>
    <property type="molecule type" value="mRNA"/>
</dbReference>
<reference evidence="3" key="1">
    <citation type="journal article" date="2011" name="Genome Res.">
        <title>Deep small RNA sequencing from the nematode Ascaris reveals conservation, functional diversification, and novel developmental profiles.</title>
        <authorList>
            <person name="Wang J."/>
            <person name="Czech B."/>
            <person name="Crunk A."/>
            <person name="Wallace A."/>
            <person name="Mitreva M."/>
            <person name="Hannon G.J."/>
            <person name="Davis R.E."/>
        </authorList>
    </citation>
    <scope>NUCLEOTIDE SEQUENCE</scope>
</reference>
<keyword evidence="1" id="KW-0732">Signal</keyword>
<protein>
    <submittedName>
        <fullName evidence="3">Low affinity immunoglobulin epsilon Fc receptor</fullName>
    </submittedName>
</protein>
<dbReference type="Gene3D" id="3.10.100.10">
    <property type="entry name" value="Mannose-Binding Protein A, subunit A"/>
    <property type="match status" value="1"/>
</dbReference>
<dbReference type="Pfam" id="PF00059">
    <property type="entry name" value="Lectin_C"/>
    <property type="match status" value="1"/>
</dbReference>
<feature type="domain" description="C-type lectin" evidence="2">
    <location>
        <begin position="34"/>
        <end position="149"/>
    </location>
</feature>
<evidence type="ECO:0000256" key="1">
    <source>
        <dbReference type="SAM" id="SignalP"/>
    </source>
</evidence>
<feature type="signal peptide" evidence="1">
    <location>
        <begin position="1"/>
        <end position="19"/>
    </location>
</feature>
<dbReference type="InterPro" id="IPR016187">
    <property type="entry name" value="CTDL_fold"/>
</dbReference>
<dbReference type="SUPFAM" id="SSF56436">
    <property type="entry name" value="C-type lectin-like"/>
    <property type="match status" value="1"/>
</dbReference>
<accession>F1LEZ1</accession>
<dbReference type="PANTHER" id="PTHR22803">
    <property type="entry name" value="MANNOSE, PHOSPHOLIPASE, LECTIN RECEPTOR RELATED"/>
    <property type="match status" value="1"/>
</dbReference>
<dbReference type="SMART" id="SM00034">
    <property type="entry name" value="CLECT"/>
    <property type="match status" value="1"/>
</dbReference>
<evidence type="ECO:0000313" key="3">
    <source>
        <dbReference type="EMBL" id="ADY48695.1"/>
    </source>
</evidence>
<sequence length="166" mass="19212">MRRIHPLLLGTILLVTVEGQKCLLCPNGWSYYSDTDHCYIRVKFPSFKGFEEAKAVCAKVKGFPASIHSLDENSFLKKMLVHEHVEKSRTWIGYHRSPTGKWSWLDGSLNNFSNWYIGRPKSDDPDNSCVQMFPMGTWFDVYCQNENSYGIFCKMPSYMTGDRFEA</sequence>
<dbReference type="PROSITE" id="PS50041">
    <property type="entry name" value="C_TYPE_LECTIN_2"/>
    <property type="match status" value="1"/>
</dbReference>
<dbReference type="InterPro" id="IPR050111">
    <property type="entry name" value="C-type_lectin/snaclec_domain"/>
</dbReference>
<name>F1LEZ1_ASCSU</name>
<dbReference type="CDD" id="cd00037">
    <property type="entry name" value="CLECT"/>
    <property type="match status" value="1"/>
</dbReference>
<dbReference type="AlphaFoldDB" id="F1LEZ1"/>
<dbReference type="InterPro" id="IPR016186">
    <property type="entry name" value="C-type_lectin-like/link_sf"/>
</dbReference>
<evidence type="ECO:0000259" key="2">
    <source>
        <dbReference type="PROSITE" id="PS50041"/>
    </source>
</evidence>
<keyword evidence="3" id="KW-0675">Receptor</keyword>